<dbReference type="InterPro" id="IPR050352">
    <property type="entry name" value="ABCG_transporters"/>
</dbReference>
<dbReference type="EMBL" id="JASPKY010000012">
    <property type="protein sequence ID" value="KAK9753590.1"/>
    <property type="molecule type" value="Genomic_DNA"/>
</dbReference>
<dbReference type="InterPro" id="IPR003593">
    <property type="entry name" value="AAA+_ATPase"/>
</dbReference>
<dbReference type="AlphaFoldDB" id="A0AAW1N7J3"/>
<keyword evidence="12" id="KW-1185">Reference proteome</keyword>
<comment type="caution">
    <text evidence="11">The sequence shown here is derived from an EMBL/GenBank/DDBJ whole genome shotgun (WGS) entry which is preliminary data.</text>
</comment>
<keyword evidence="8 9" id="KW-0472">Membrane</keyword>
<keyword evidence="7 9" id="KW-1133">Transmembrane helix</keyword>
<feature type="transmembrane region" description="Helical" evidence="9">
    <location>
        <begin position="718"/>
        <end position="742"/>
    </location>
</feature>
<dbReference type="GO" id="GO:0016887">
    <property type="term" value="F:ATP hydrolysis activity"/>
    <property type="evidence" value="ECO:0007669"/>
    <property type="project" value="InterPro"/>
</dbReference>
<dbReference type="PANTHER" id="PTHR48041">
    <property type="entry name" value="ABC TRANSPORTER G FAMILY MEMBER 28"/>
    <property type="match status" value="1"/>
</dbReference>
<feature type="domain" description="ABC transporter" evidence="10">
    <location>
        <begin position="60"/>
        <end position="299"/>
    </location>
</feature>
<feature type="transmembrane region" description="Helical" evidence="9">
    <location>
        <begin position="389"/>
        <end position="408"/>
    </location>
</feature>
<evidence type="ECO:0000256" key="7">
    <source>
        <dbReference type="ARBA" id="ARBA00022989"/>
    </source>
</evidence>
<evidence type="ECO:0000256" key="3">
    <source>
        <dbReference type="ARBA" id="ARBA00022448"/>
    </source>
</evidence>
<protein>
    <submittedName>
        <fullName evidence="11">ABC-2 type transporter</fullName>
    </submittedName>
</protein>
<evidence type="ECO:0000256" key="4">
    <source>
        <dbReference type="ARBA" id="ARBA00022692"/>
    </source>
</evidence>
<dbReference type="GO" id="GO:0005886">
    <property type="term" value="C:plasma membrane"/>
    <property type="evidence" value="ECO:0007669"/>
    <property type="project" value="TreeGrafter"/>
</dbReference>
<dbReference type="SUPFAM" id="SSF52540">
    <property type="entry name" value="P-loop containing nucleoside triphosphate hydrolases"/>
    <property type="match status" value="2"/>
</dbReference>
<evidence type="ECO:0000313" key="11">
    <source>
        <dbReference type="EMBL" id="KAK9753590.1"/>
    </source>
</evidence>
<feature type="transmembrane region" description="Helical" evidence="9">
    <location>
        <begin position="640"/>
        <end position="660"/>
    </location>
</feature>
<evidence type="ECO:0000256" key="6">
    <source>
        <dbReference type="ARBA" id="ARBA00022840"/>
    </source>
</evidence>
<keyword evidence="4 9" id="KW-0812">Transmembrane</keyword>
<dbReference type="PROSITE" id="PS50893">
    <property type="entry name" value="ABC_TRANSPORTER_2"/>
    <property type="match status" value="1"/>
</dbReference>
<dbReference type="InterPro" id="IPR013525">
    <property type="entry name" value="ABC2_TM"/>
</dbReference>
<feature type="transmembrane region" description="Helical" evidence="9">
    <location>
        <begin position="606"/>
        <end position="625"/>
    </location>
</feature>
<dbReference type="FunFam" id="3.40.50.300:FF:001077">
    <property type="entry name" value="Uncharacterized protein, isoform A"/>
    <property type="match status" value="1"/>
</dbReference>
<dbReference type="InterPro" id="IPR003439">
    <property type="entry name" value="ABC_transporter-like_ATP-bd"/>
</dbReference>
<evidence type="ECO:0000259" key="10">
    <source>
        <dbReference type="PROSITE" id="PS50893"/>
    </source>
</evidence>
<evidence type="ECO:0000256" key="2">
    <source>
        <dbReference type="ARBA" id="ARBA00005814"/>
    </source>
</evidence>
<dbReference type="GO" id="GO:0005524">
    <property type="term" value="F:ATP binding"/>
    <property type="evidence" value="ECO:0007669"/>
    <property type="project" value="UniProtKB-KW"/>
</dbReference>
<dbReference type="Pfam" id="PF01061">
    <property type="entry name" value="ABC2_membrane"/>
    <property type="match status" value="2"/>
</dbReference>
<comment type="subcellular location">
    <subcellularLocation>
        <location evidence="1">Membrane</location>
        <topology evidence="1">Multi-pass membrane protein</topology>
    </subcellularLocation>
</comment>
<feature type="transmembrane region" description="Helical" evidence="9">
    <location>
        <begin position="420"/>
        <end position="441"/>
    </location>
</feature>
<feature type="transmembrane region" description="Helical" evidence="9">
    <location>
        <begin position="681"/>
        <end position="706"/>
    </location>
</feature>
<dbReference type="InterPro" id="IPR027417">
    <property type="entry name" value="P-loop_NTPase"/>
</dbReference>
<dbReference type="PROSITE" id="PS00211">
    <property type="entry name" value="ABC_TRANSPORTER_1"/>
    <property type="match status" value="1"/>
</dbReference>
<reference evidence="11 12" key="1">
    <citation type="journal article" date="2024" name="BMC Genomics">
        <title>De novo assembly and annotation of Popillia japonica's genome with initial clues to its potential as an invasive pest.</title>
        <authorList>
            <person name="Cucini C."/>
            <person name="Boschi S."/>
            <person name="Funari R."/>
            <person name="Cardaioli E."/>
            <person name="Iannotti N."/>
            <person name="Marturano G."/>
            <person name="Paoli F."/>
            <person name="Bruttini M."/>
            <person name="Carapelli A."/>
            <person name="Frati F."/>
            <person name="Nardi F."/>
        </authorList>
    </citation>
    <scope>NUCLEOTIDE SEQUENCE [LARGE SCALE GENOMIC DNA]</scope>
    <source>
        <strain evidence="11">DMR45628</strain>
    </source>
</reference>
<name>A0AAW1N7J3_POPJA</name>
<sequence length="848" mass="94952">METVLHEASRDPYQESVTARYVDNERLPSLNTNEKDELHYSNTDTGVGFSLVPRGDPVDIAFEDVTYTASVGFRKGTKRILHEVNGYLPQGQLIAIMGPSGAGKSTLLNVLSGYSIKGVGGNVYVNGFPRDLKAFRKLSCYITQDDRLQPLLTVEENMNVAADLKLGMEVSRAKKEAIIAEILHTLGLEKSAKTRTAQLSGGQRKRLSIALELINNPTVLFLDEPTTGLDSSSCTQCVKLLKELAQKGRTIVCTIHQPSATMFAIFDQVYALAAGRCLYQGLTSKLISFLETVQLPCPMFHNPADYIIELACGEYGEDKIDTMVKATENGKALTWFENADALTKHKQIQQGTVPPKIDNSNLEGTSSLTQLNILLKRDFLKAKRDTTLTYLRIGVNFMIALMLGTLYWKAGADGSKVIDNYNLLFSILMHHMMTTMMLTILTCKGLDSSSCTQCVKLLKELAQKGRTIVCTIHQPSATMFAIFDQVYALAAGRCLYQGLTSKLISFLETVQLPCPMFHNPADYIIELACGEYGEDKIDTMVKATENGKALTWFENADALTKHKQIQQGTVPPKIDNSNLEGTSSLTQLNILLKRDFLKAKRDTTLTYLRIGVNFMIALMLGTLYWKAGADGSKVIDNYNLLFSILMHHMMTTMMLTILTYPTEMSILIKEHFNRWYSLKMYYLSITIIDIPISIFCCVLFTLVVYISTAQPLEMNRLAMFGFISLLVIFVAQSFGLMIGAICNVVNGTFLGPTLSVPMMMFAGFGVTLRDLPMYLYWGSYISYLRYGLEGYVGAIYGLDRETMFCPEDKYCHYKYPEQFLEEIAMRGDQFWNDIITTNILNNFLRKSL</sequence>
<keyword evidence="5" id="KW-0547">Nucleotide-binding</keyword>
<evidence type="ECO:0000256" key="9">
    <source>
        <dbReference type="SAM" id="Phobius"/>
    </source>
</evidence>
<organism evidence="11 12">
    <name type="scientific">Popillia japonica</name>
    <name type="common">Japanese beetle</name>
    <dbReference type="NCBI Taxonomy" id="7064"/>
    <lineage>
        <taxon>Eukaryota</taxon>
        <taxon>Metazoa</taxon>
        <taxon>Ecdysozoa</taxon>
        <taxon>Arthropoda</taxon>
        <taxon>Hexapoda</taxon>
        <taxon>Insecta</taxon>
        <taxon>Pterygota</taxon>
        <taxon>Neoptera</taxon>
        <taxon>Endopterygota</taxon>
        <taxon>Coleoptera</taxon>
        <taxon>Polyphaga</taxon>
        <taxon>Scarabaeiformia</taxon>
        <taxon>Scarabaeidae</taxon>
        <taxon>Rutelinae</taxon>
        <taxon>Popillia</taxon>
    </lineage>
</organism>
<dbReference type="SMART" id="SM00382">
    <property type="entry name" value="AAA"/>
    <property type="match status" value="1"/>
</dbReference>
<feature type="transmembrane region" description="Helical" evidence="9">
    <location>
        <begin position="749"/>
        <end position="768"/>
    </location>
</feature>
<comment type="similarity">
    <text evidence="2">Belongs to the ABC transporter superfamily. ABCG family. Eye pigment precursor importer (TC 3.A.1.204) subfamily.</text>
</comment>
<keyword evidence="6" id="KW-0067">ATP-binding</keyword>
<evidence type="ECO:0000256" key="8">
    <source>
        <dbReference type="ARBA" id="ARBA00023136"/>
    </source>
</evidence>
<dbReference type="PANTHER" id="PTHR48041:SF26">
    <property type="entry name" value="FI22810P1"/>
    <property type="match status" value="1"/>
</dbReference>
<evidence type="ECO:0000256" key="1">
    <source>
        <dbReference type="ARBA" id="ARBA00004141"/>
    </source>
</evidence>
<dbReference type="InterPro" id="IPR017871">
    <property type="entry name" value="ABC_transporter-like_CS"/>
</dbReference>
<gene>
    <name evidence="11" type="ORF">QE152_g1919</name>
</gene>
<dbReference type="CDD" id="cd03213">
    <property type="entry name" value="ABCG_EPDR"/>
    <property type="match status" value="1"/>
</dbReference>
<dbReference type="GO" id="GO:0140359">
    <property type="term" value="F:ABC-type transporter activity"/>
    <property type="evidence" value="ECO:0007669"/>
    <property type="project" value="InterPro"/>
</dbReference>
<dbReference type="Gene3D" id="3.40.50.300">
    <property type="entry name" value="P-loop containing nucleotide triphosphate hydrolases"/>
    <property type="match status" value="2"/>
</dbReference>
<proteinExistence type="inferred from homology"/>
<accession>A0AAW1N7J3</accession>
<evidence type="ECO:0000256" key="5">
    <source>
        <dbReference type="ARBA" id="ARBA00022741"/>
    </source>
</evidence>
<dbReference type="Proteomes" id="UP001458880">
    <property type="component" value="Unassembled WGS sequence"/>
</dbReference>
<evidence type="ECO:0000313" key="12">
    <source>
        <dbReference type="Proteomes" id="UP001458880"/>
    </source>
</evidence>
<dbReference type="Pfam" id="PF00005">
    <property type="entry name" value="ABC_tran"/>
    <property type="match status" value="1"/>
</dbReference>
<keyword evidence="3" id="KW-0813">Transport</keyword>